<gene>
    <name evidence="4" type="ORF">BO97DRAFT_362848</name>
</gene>
<sequence length="438" mass="49817">MTITDSSPNNLGDPTFTPIIALSRFPYKYVKEEGLSQQIASRFFDKNQFWARSWDIYYHYTPASLGCRCILLTPTKDARRFLGEINRALKCTLQLPAEPDMGLILSFENEAYPQPGYLGKSTNREAKDRLQTRVPPPSERYLDPWKNMSDEHKEIAAAYETMLEAACDAAKNKRKGNAAQKQQQRMELEQRRKESLLRAQQYLGMRPAGPIDASLKYAPFNPDAVAPFAFWKDPMFISVDVEWNERCQSQITEVGISTLDMRKLHGVRPSSMNGLIWRNAIRSRHWRVREYSHIVNSEFVRGCPGDFQFGSSEFVDLAQLKAVVQGMFQQVAIAEKKKDESEDRHVVLVGHSLAADLEHLRKLGVTLEMVRDRLDTAVLDCVMHADPQQQQPPMQPRSLGAVMTEMNLEPWHLHNAGNDARYALEALVASILGYKGGN</sequence>
<evidence type="ECO:0000313" key="5">
    <source>
        <dbReference type="Proteomes" id="UP000248961"/>
    </source>
</evidence>
<dbReference type="SUPFAM" id="SSF53098">
    <property type="entry name" value="Ribonuclease H-like"/>
    <property type="match status" value="1"/>
</dbReference>
<dbReference type="GO" id="GO:0003676">
    <property type="term" value="F:nucleic acid binding"/>
    <property type="evidence" value="ECO:0007669"/>
    <property type="project" value="InterPro"/>
</dbReference>
<keyword evidence="5" id="KW-1185">Reference proteome</keyword>
<dbReference type="VEuPathDB" id="FungiDB:BO97DRAFT_362848"/>
<dbReference type="GO" id="GO:0005634">
    <property type="term" value="C:nucleus"/>
    <property type="evidence" value="ECO:0007669"/>
    <property type="project" value="TreeGrafter"/>
</dbReference>
<dbReference type="InterPro" id="IPR036397">
    <property type="entry name" value="RNaseH_sf"/>
</dbReference>
<accession>A0A395I6D8</accession>
<dbReference type="AlphaFoldDB" id="A0A395I6D8"/>
<dbReference type="STRING" id="1450537.A0A395I6D8"/>
<feature type="domain" description="Gfd2/YDR514C-like C-terminal" evidence="3">
    <location>
        <begin position="235"/>
        <end position="429"/>
    </location>
</feature>
<organism evidence="4 5">
    <name type="scientific">Aspergillus homomorphus (strain CBS 101889)</name>
    <dbReference type="NCBI Taxonomy" id="1450537"/>
    <lineage>
        <taxon>Eukaryota</taxon>
        <taxon>Fungi</taxon>
        <taxon>Dikarya</taxon>
        <taxon>Ascomycota</taxon>
        <taxon>Pezizomycotina</taxon>
        <taxon>Eurotiomycetes</taxon>
        <taxon>Eurotiomycetidae</taxon>
        <taxon>Eurotiales</taxon>
        <taxon>Aspergillaceae</taxon>
        <taxon>Aspergillus</taxon>
        <taxon>Aspergillus subgen. Circumdati</taxon>
    </lineage>
</organism>
<feature type="coiled-coil region" evidence="1">
    <location>
        <begin position="171"/>
        <end position="199"/>
    </location>
</feature>
<evidence type="ECO:0000259" key="3">
    <source>
        <dbReference type="Pfam" id="PF21762"/>
    </source>
</evidence>
<dbReference type="RefSeq" id="XP_025554520.1">
    <property type="nucleotide sequence ID" value="XM_025692477.1"/>
</dbReference>
<reference evidence="4 5" key="1">
    <citation type="submission" date="2018-02" db="EMBL/GenBank/DDBJ databases">
        <title>The genomes of Aspergillus section Nigri reveals drivers in fungal speciation.</title>
        <authorList>
            <consortium name="DOE Joint Genome Institute"/>
            <person name="Vesth T.C."/>
            <person name="Nybo J."/>
            <person name="Theobald S."/>
            <person name="Brandl J."/>
            <person name="Frisvad J.C."/>
            <person name="Nielsen K.F."/>
            <person name="Lyhne E.K."/>
            <person name="Kogle M.E."/>
            <person name="Kuo A."/>
            <person name="Riley R."/>
            <person name="Clum A."/>
            <person name="Nolan M."/>
            <person name="Lipzen A."/>
            <person name="Salamov A."/>
            <person name="Henrissat B."/>
            <person name="Wiebenga A."/>
            <person name="De vries R.P."/>
            <person name="Grigoriev I.V."/>
            <person name="Mortensen U.H."/>
            <person name="Andersen M.R."/>
            <person name="Baker S.E."/>
        </authorList>
    </citation>
    <scope>NUCLEOTIDE SEQUENCE [LARGE SCALE GENOMIC DNA]</scope>
    <source>
        <strain evidence="4 5">CBS 101889</strain>
    </source>
</reference>
<dbReference type="OrthoDB" id="5953249at2759"/>
<protein>
    <recommendedName>
        <fullName evidence="3">Gfd2/YDR514C-like C-terminal domain-containing protein</fullName>
    </recommendedName>
</protein>
<dbReference type="PANTHER" id="PTHR28083">
    <property type="entry name" value="GOOD FOR FULL DBP5 ACTIVITY PROTEIN 2"/>
    <property type="match status" value="1"/>
</dbReference>
<dbReference type="InterPro" id="IPR040151">
    <property type="entry name" value="Gfd2/YDR514C-like"/>
</dbReference>
<dbReference type="InterPro" id="IPR048519">
    <property type="entry name" value="Gfd2/YDR514C-like_C"/>
</dbReference>
<dbReference type="EMBL" id="KZ824271">
    <property type="protein sequence ID" value="RAL15366.1"/>
    <property type="molecule type" value="Genomic_DNA"/>
</dbReference>
<dbReference type="Proteomes" id="UP000248961">
    <property type="component" value="Unassembled WGS sequence"/>
</dbReference>
<dbReference type="Pfam" id="PF21762">
    <property type="entry name" value="DEDDh_C"/>
    <property type="match status" value="1"/>
</dbReference>
<dbReference type="PANTHER" id="PTHR28083:SF1">
    <property type="entry name" value="GOOD FOR FULL DBP5 ACTIVITY PROTEIN 2"/>
    <property type="match status" value="1"/>
</dbReference>
<name>A0A395I6D8_ASPHC</name>
<evidence type="ECO:0000256" key="2">
    <source>
        <dbReference type="SAM" id="MobiDB-lite"/>
    </source>
</evidence>
<proteinExistence type="predicted"/>
<dbReference type="Gene3D" id="3.30.420.10">
    <property type="entry name" value="Ribonuclease H-like superfamily/Ribonuclease H"/>
    <property type="match status" value="1"/>
</dbReference>
<evidence type="ECO:0000256" key="1">
    <source>
        <dbReference type="SAM" id="Coils"/>
    </source>
</evidence>
<evidence type="ECO:0000313" key="4">
    <source>
        <dbReference type="EMBL" id="RAL15366.1"/>
    </source>
</evidence>
<keyword evidence="1" id="KW-0175">Coiled coil</keyword>
<dbReference type="InterPro" id="IPR012337">
    <property type="entry name" value="RNaseH-like_sf"/>
</dbReference>
<dbReference type="GeneID" id="37196766"/>
<feature type="region of interest" description="Disordered" evidence="2">
    <location>
        <begin position="117"/>
        <end position="145"/>
    </location>
</feature>
<feature type="compositionally biased region" description="Basic and acidic residues" evidence="2">
    <location>
        <begin position="122"/>
        <end position="131"/>
    </location>
</feature>